<dbReference type="GO" id="GO:0007169">
    <property type="term" value="P:cell surface receptor protein tyrosine kinase signaling pathway"/>
    <property type="evidence" value="ECO:0007669"/>
    <property type="project" value="TreeGrafter"/>
</dbReference>
<dbReference type="FunFam" id="1.10.510.10:FF:000554">
    <property type="entry name" value="Predicted protein"/>
    <property type="match status" value="1"/>
</dbReference>
<dbReference type="Gene3D" id="1.10.510.10">
    <property type="entry name" value="Transferase(Phosphotransferase) domain 1"/>
    <property type="match status" value="1"/>
</dbReference>
<keyword evidence="4" id="KW-0418">Kinase</keyword>
<protein>
    <recommendedName>
        <fullName evidence="11">Protein kinase domain-containing protein</fullName>
    </recommendedName>
</protein>
<dbReference type="PROSITE" id="PS00109">
    <property type="entry name" value="PROTEIN_KINASE_TYR"/>
    <property type="match status" value="1"/>
</dbReference>
<dbReference type="EMBL" id="CAJGYM010000008">
    <property type="protein sequence ID" value="CAD6188357.1"/>
    <property type="molecule type" value="Genomic_DNA"/>
</dbReference>
<feature type="domain" description="Protein kinase" evidence="11">
    <location>
        <begin position="441"/>
        <end position="727"/>
    </location>
</feature>
<feature type="signal peptide" evidence="10">
    <location>
        <begin position="1"/>
        <end position="29"/>
    </location>
</feature>
<dbReference type="AlphaFoldDB" id="A0A8S1GYQ3"/>
<keyword evidence="3 8" id="KW-0547">Nucleotide-binding</keyword>
<dbReference type="Proteomes" id="UP000835052">
    <property type="component" value="Unassembled WGS sequence"/>
</dbReference>
<name>A0A8S1GYQ3_9PELO</name>
<dbReference type="InterPro" id="IPR008266">
    <property type="entry name" value="Tyr_kinase_AS"/>
</dbReference>
<evidence type="ECO:0000256" key="9">
    <source>
        <dbReference type="SAM" id="Phobius"/>
    </source>
</evidence>
<dbReference type="InterPro" id="IPR017441">
    <property type="entry name" value="Protein_kinase_ATP_BS"/>
</dbReference>
<gene>
    <name evidence="12" type="ORF">CAUJ_LOCUS4276</name>
</gene>
<dbReference type="CDD" id="cd00192">
    <property type="entry name" value="PTKc"/>
    <property type="match status" value="1"/>
</dbReference>
<evidence type="ECO:0000256" key="1">
    <source>
        <dbReference type="ARBA" id="ARBA00004167"/>
    </source>
</evidence>
<dbReference type="InterPro" id="IPR050122">
    <property type="entry name" value="RTK"/>
</dbReference>
<keyword evidence="9" id="KW-0472">Membrane</keyword>
<evidence type="ECO:0000313" key="13">
    <source>
        <dbReference type="Proteomes" id="UP000835052"/>
    </source>
</evidence>
<keyword evidence="2" id="KW-0808">Transferase</keyword>
<dbReference type="InterPro" id="IPR011009">
    <property type="entry name" value="Kinase-like_dom_sf"/>
</dbReference>
<dbReference type="GO" id="GO:0004714">
    <property type="term" value="F:transmembrane receptor protein tyrosine kinase activity"/>
    <property type="evidence" value="ECO:0007669"/>
    <property type="project" value="UniProtKB-EC"/>
</dbReference>
<evidence type="ECO:0000256" key="8">
    <source>
        <dbReference type="PROSITE-ProRule" id="PRU10141"/>
    </source>
</evidence>
<comment type="catalytic activity">
    <reaction evidence="7">
        <text>L-tyrosyl-[protein] + ATP = O-phospho-L-tyrosyl-[protein] + ADP + H(+)</text>
        <dbReference type="Rhea" id="RHEA:10596"/>
        <dbReference type="Rhea" id="RHEA-COMP:10136"/>
        <dbReference type="Rhea" id="RHEA-COMP:20101"/>
        <dbReference type="ChEBI" id="CHEBI:15378"/>
        <dbReference type="ChEBI" id="CHEBI:30616"/>
        <dbReference type="ChEBI" id="CHEBI:46858"/>
        <dbReference type="ChEBI" id="CHEBI:61978"/>
        <dbReference type="ChEBI" id="CHEBI:456216"/>
        <dbReference type="EC" id="2.7.10.1"/>
    </reaction>
</comment>
<comment type="subcellular location">
    <subcellularLocation>
        <location evidence="1">Membrane</location>
        <topology evidence="1">Single-pass membrane protein</topology>
    </subcellularLocation>
</comment>
<dbReference type="PRINTS" id="PR00109">
    <property type="entry name" value="TYRKINASE"/>
</dbReference>
<dbReference type="PANTHER" id="PTHR24416:SF594">
    <property type="entry name" value="PROTEIN KINASE DOMAIN-CONTAINING PROTEIN"/>
    <property type="match status" value="1"/>
</dbReference>
<evidence type="ECO:0000256" key="3">
    <source>
        <dbReference type="ARBA" id="ARBA00022741"/>
    </source>
</evidence>
<dbReference type="PROSITE" id="PS50011">
    <property type="entry name" value="PROTEIN_KINASE_DOM"/>
    <property type="match status" value="1"/>
</dbReference>
<dbReference type="InterPro" id="IPR000719">
    <property type="entry name" value="Prot_kinase_dom"/>
</dbReference>
<dbReference type="SMART" id="SM00219">
    <property type="entry name" value="TyrKc"/>
    <property type="match status" value="1"/>
</dbReference>
<keyword evidence="13" id="KW-1185">Reference proteome</keyword>
<dbReference type="GO" id="GO:0005524">
    <property type="term" value="F:ATP binding"/>
    <property type="evidence" value="ECO:0007669"/>
    <property type="project" value="UniProtKB-UniRule"/>
</dbReference>
<dbReference type="GO" id="GO:0043235">
    <property type="term" value="C:receptor complex"/>
    <property type="evidence" value="ECO:0007669"/>
    <property type="project" value="TreeGrafter"/>
</dbReference>
<dbReference type="InterPro" id="IPR020635">
    <property type="entry name" value="Tyr_kinase_cat_dom"/>
</dbReference>
<sequence length="745" mass="84213">MLGSRRLVDASMIRHVFFLFFLLAGSAGAIVGVQRSDCVRNCSHIESDQEFGVCLSECSKLPRLDNVADVEMFALPPSKAWAATEVVMDSGKILETSVQWTAPEDSLRTGFYLRYSAVEQRCQRHFPGYFTSSLPADSRSHKIPLEFHGHPLIVDHGCSYRLQMHSIPYPAGDARFLVEAQHKVPECIGKYCECKDDAVPNAENPKAEEVRDGVLLTWKFQQTPARQYTFYADLYERFTAPIKLLSDRPFNFQIVNDEPFEFRAEPGEDFFERLLPHELKRNEQYKVSLFAVDDLFCHNTDVFAFFNTSDDVPTRQVNTTATIPTTSLPKENVFGAEVLAATEGIGKASSISPHRLLMESTFFLVILLGVACLSPVCTISILLIIRRRRKNLKRRSSKFGGWTLSHSRHSIMETNILYRQPLDIVSQSLEATDWRIRSCDIAVGSVIGEGAFGLVCKGTLRANGLLVRVAVKQLKANAVDEEREEFNGEIRMMQVVGRHENIVAMYGYCLDEEMQCMVMEYVPYGDLKHYLQNVRKQHSTFPLLLQQSECDMTSSVSEKMQYTLDPQELHSFAIQVANGMAHLEALGITHRDLAARNILVGEGKKLKISDFGMSRPGVYVKMSRGVIPLRWLSPEAISENTYSTKSDVWAYGVVLWEILTLGGFPYVSIADKDLHQHLLEGKRLEKPPHCSIQIYELMSQSWKLDPRERPSFITIAQMLNGLQCPYVDFTPPSSLPPQEITPKTP</sequence>
<feature type="transmembrane region" description="Helical" evidence="9">
    <location>
        <begin position="362"/>
        <end position="385"/>
    </location>
</feature>
<organism evidence="12 13">
    <name type="scientific">Caenorhabditis auriculariae</name>
    <dbReference type="NCBI Taxonomy" id="2777116"/>
    <lineage>
        <taxon>Eukaryota</taxon>
        <taxon>Metazoa</taxon>
        <taxon>Ecdysozoa</taxon>
        <taxon>Nematoda</taxon>
        <taxon>Chromadorea</taxon>
        <taxon>Rhabditida</taxon>
        <taxon>Rhabditina</taxon>
        <taxon>Rhabditomorpha</taxon>
        <taxon>Rhabditoidea</taxon>
        <taxon>Rhabditidae</taxon>
        <taxon>Peloderinae</taxon>
        <taxon>Caenorhabditis</taxon>
    </lineage>
</organism>
<dbReference type="PANTHER" id="PTHR24416">
    <property type="entry name" value="TYROSINE-PROTEIN KINASE RECEPTOR"/>
    <property type="match status" value="1"/>
</dbReference>
<evidence type="ECO:0000256" key="10">
    <source>
        <dbReference type="SAM" id="SignalP"/>
    </source>
</evidence>
<reference evidence="12" key="1">
    <citation type="submission" date="2020-10" db="EMBL/GenBank/DDBJ databases">
        <authorList>
            <person name="Kikuchi T."/>
        </authorList>
    </citation>
    <scope>NUCLEOTIDE SEQUENCE</scope>
    <source>
        <strain evidence="12">NKZ352</strain>
    </source>
</reference>
<evidence type="ECO:0000259" key="11">
    <source>
        <dbReference type="PROSITE" id="PS50011"/>
    </source>
</evidence>
<evidence type="ECO:0000313" key="12">
    <source>
        <dbReference type="EMBL" id="CAD6188357.1"/>
    </source>
</evidence>
<evidence type="ECO:0000256" key="4">
    <source>
        <dbReference type="ARBA" id="ARBA00022777"/>
    </source>
</evidence>
<evidence type="ECO:0000256" key="5">
    <source>
        <dbReference type="ARBA" id="ARBA00022840"/>
    </source>
</evidence>
<dbReference type="Gene3D" id="3.30.200.20">
    <property type="entry name" value="Phosphorylase Kinase, domain 1"/>
    <property type="match status" value="1"/>
</dbReference>
<dbReference type="OrthoDB" id="3256376at2759"/>
<accession>A0A8S1GYQ3</accession>
<dbReference type="GO" id="GO:0005886">
    <property type="term" value="C:plasma membrane"/>
    <property type="evidence" value="ECO:0007669"/>
    <property type="project" value="TreeGrafter"/>
</dbReference>
<keyword evidence="6" id="KW-0829">Tyrosine-protein kinase</keyword>
<evidence type="ECO:0000256" key="7">
    <source>
        <dbReference type="ARBA" id="ARBA00051243"/>
    </source>
</evidence>
<dbReference type="Pfam" id="PF07714">
    <property type="entry name" value="PK_Tyr_Ser-Thr"/>
    <property type="match status" value="1"/>
</dbReference>
<dbReference type="SUPFAM" id="SSF56112">
    <property type="entry name" value="Protein kinase-like (PK-like)"/>
    <property type="match status" value="1"/>
</dbReference>
<proteinExistence type="predicted"/>
<keyword evidence="10" id="KW-0732">Signal</keyword>
<keyword evidence="5 8" id="KW-0067">ATP-binding</keyword>
<keyword evidence="9" id="KW-0812">Transmembrane</keyword>
<evidence type="ECO:0000256" key="6">
    <source>
        <dbReference type="ARBA" id="ARBA00023137"/>
    </source>
</evidence>
<feature type="binding site" evidence="8">
    <location>
        <position position="472"/>
    </location>
    <ligand>
        <name>ATP</name>
        <dbReference type="ChEBI" id="CHEBI:30616"/>
    </ligand>
</feature>
<feature type="chain" id="PRO_5035886318" description="Protein kinase domain-containing protein" evidence="10">
    <location>
        <begin position="30"/>
        <end position="745"/>
    </location>
</feature>
<keyword evidence="9" id="KW-1133">Transmembrane helix</keyword>
<dbReference type="PROSITE" id="PS00107">
    <property type="entry name" value="PROTEIN_KINASE_ATP"/>
    <property type="match status" value="1"/>
</dbReference>
<evidence type="ECO:0000256" key="2">
    <source>
        <dbReference type="ARBA" id="ARBA00022679"/>
    </source>
</evidence>
<dbReference type="InterPro" id="IPR001245">
    <property type="entry name" value="Ser-Thr/Tyr_kinase_cat_dom"/>
</dbReference>
<comment type="caution">
    <text evidence="12">The sequence shown here is derived from an EMBL/GenBank/DDBJ whole genome shotgun (WGS) entry which is preliminary data.</text>
</comment>